<name>F8F4D7_GRAC1</name>
<dbReference type="eggNOG" id="ENOG5031CHX">
    <property type="taxonomic scope" value="Bacteria"/>
</dbReference>
<proteinExistence type="predicted"/>
<dbReference type="OrthoDB" id="1491023at2"/>
<accession>F8F4D7</accession>
<sequence>MKRRSAVFPLIAVLNLALWLPGILASAESPDLSAITQFASPSEQWERGTEIAIEEAYRQCFKTYIIDGRVMNIRMPFAENNERSELADTDLIIQGGGKSNPSELWTSIDTILTSEDFSRYLNILQDGKEKVLIFDLASRRWTWTRDLFEIARMKAQAYKGLPHRPYVLHYGQDVDPTDIYNYLYCIGRLGMDCSGFVWHVLTSTARKAGVDLRSTVQRALKLPRKLDPGQFVGTWYFDSKRPELEQVPDSIQNLRSGDIILFRGSDGRAVHSAIIQSVDFQNGRIRYLQSTDEAPLEERGVHESFIEFDPAKPGTSLKDPSLRWTQKRYPPFPGEKASAFSDDGERYRAFPEHGAGKVVRFKLMNSVFTILNDRYKG</sequence>
<dbReference type="KEGG" id="scd:Spica_2479"/>
<dbReference type="RefSeq" id="WP_013969863.1">
    <property type="nucleotide sequence ID" value="NC_015732.1"/>
</dbReference>
<gene>
    <name evidence="1" type="ordered locus">Spica_2479</name>
</gene>
<organism evidence="1 2">
    <name type="scientific">Gracilinema caldarium (strain ATCC 51460 / DSM 7334 / H1)</name>
    <name type="common">Treponema caldarium</name>
    <dbReference type="NCBI Taxonomy" id="744872"/>
    <lineage>
        <taxon>Bacteria</taxon>
        <taxon>Pseudomonadati</taxon>
        <taxon>Spirochaetota</taxon>
        <taxon>Spirochaetia</taxon>
        <taxon>Spirochaetales</taxon>
        <taxon>Breznakiellaceae</taxon>
        <taxon>Gracilinema</taxon>
    </lineage>
</organism>
<evidence type="ECO:0000313" key="2">
    <source>
        <dbReference type="Proteomes" id="UP000000503"/>
    </source>
</evidence>
<evidence type="ECO:0000313" key="1">
    <source>
        <dbReference type="EMBL" id="AEJ20584.1"/>
    </source>
</evidence>
<dbReference type="EMBL" id="CP002868">
    <property type="protein sequence ID" value="AEJ20584.1"/>
    <property type="molecule type" value="Genomic_DNA"/>
</dbReference>
<keyword evidence="2" id="KW-1185">Reference proteome</keyword>
<protein>
    <submittedName>
        <fullName evidence="1">Uncharacterized protein</fullName>
    </submittedName>
</protein>
<dbReference type="Proteomes" id="UP000000503">
    <property type="component" value="Chromosome"/>
</dbReference>
<dbReference type="Gene3D" id="3.90.1720.10">
    <property type="entry name" value="endopeptidase domain like (from Nostoc punctiforme)"/>
    <property type="match status" value="1"/>
</dbReference>
<dbReference type="STRING" id="744872.Spica_2479"/>
<reference evidence="2" key="1">
    <citation type="journal article" date="2013" name="Stand. Genomic Sci.">
        <title>Genome sequence of the thermophilic fresh-water bacterium Spirochaeta caldaria type strain (H1(T)), reclassification of Spirochaeta caldaria, Spirochaeta stenostrepta, and Spirochaeta zuelzerae in the genus Treponema as Treponema caldaria comb. nov., Treponema stenostrepta comb. nov., and Treponema zuelzerae comb. nov., and emendation of the genus Treponema.</title>
        <authorList>
            <person name="Abt B."/>
            <person name="Goker M."/>
            <person name="Scheuner C."/>
            <person name="Han C."/>
            <person name="Lu M."/>
            <person name="Misra M."/>
            <person name="Lapidus A."/>
            <person name="Nolan M."/>
            <person name="Lucas S."/>
            <person name="Hammon N."/>
            <person name="Deshpande S."/>
            <person name="Cheng J.F."/>
            <person name="Tapia R."/>
            <person name="Goodwin L.A."/>
            <person name="Pitluck S."/>
            <person name="Liolios K."/>
            <person name="Pagani I."/>
            <person name="Ivanova N."/>
            <person name="Mavromatis K."/>
            <person name="Mikhailova N."/>
            <person name="Huntemann M."/>
            <person name="Pati A."/>
            <person name="Chen A."/>
            <person name="Palaniappan K."/>
            <person name="Land M."/>
            <person name="Hauser L."/>
            <person name="Jeffries C.D."/>
            <person name="Rohde M."/>
            <person name="Spring S."/>
            <person name="Gronow S."/>
            <person name="Detter J.C."/>
            <person name="Bristow J."/>
            <person name="Eisen J.A."/>
            <person name="Markowitz V."/>
            <person name="Hugenholtz P."/>
            <person name="Kyrpides N.C."/>
            <person name="Woyke T."/>
            <person name="Klenk H.P."/>
        </authorList>
    </citation>
    <scope>NUCLEOTIDE SEQUENCE</scope>
    <source>
        <strain evidence="2">ATCC 51460 / DSM 7334 / H1</strain>
    </source>
</reference>
<dbReference type="AlphaFoldDB" id="F8F4D7"/>
<dbReference type="HOGENOM" id="CLU_764914_0_0_12"/>